<feature type="transmembrane region" description="Helical" evidence="9">
    <location>
        <begin position="97"/>
        <end position="122"/>
    </location>
</feature>
<comment type="subunit">
    <text evidence="9">Component of the Sec protein translocase complex. Heterotrimer consisting of SecY, SecE and SecG subunits. The heterotrimers can form oligomers, although 1 heterotrimer is thought to be able to translocate proteins. Interacts with the ribosome. Interacts with SecDF, and other proteins may be involved. Interacts with SecA.</text>
</comment>
<evidence type="ECO:0000313" key="11">
    <source>
        <dbReference type="Proteomes" id="UP000077885"/>
    </source>
</evidence>
<keyword evidence="8 9" id="KW-0472">Membrane</keyword>
<evidence type="ECO:0000256" key="9">
    <source>
        <dbReference type="HAMAP-Rule" id="MF_00422"/>
    </source>
</evidence>
<keyword evidence="11" id="KW-1185">Reference proteome</keyword>
<evidence type="ECO:0000256" key="1">
    <source>
        <dbReference type="ARBA" id="ARBA00004370"/>
    </source>
</evidence>
<evidence type="ECO:0000256" key="6">
    <source>
        <dbReference type="ARBA" id="ARBA00022989"/>
    </source>
</evidence>
<evidence type="ECO:0000256" key="3">
    <source>
        <dbReference type="ARBA" id="ARBA00022475"/>
    </source>
</evidence>
<comment type="subcellular location">
    <subcellularLocation>
        <location evidence="1">Membrane</location>
    </subcellularLocation>
</comment>
<dbReference type="NCBIfam" id="TIGR00964">
    <property type="entry name" value="secE_bact"/>
    <property type="match status" value="1"/>
</dbReference>
<dbReference type="AlphaFoldDB" id="A0A1A9S2I3"/>
<dbReference type="PANTHER" id="PTHR33910">
    <property type="entry name" value="PROTEIN TRANSLOCASE SUBUNIT SECE"/>
    <property type="match status" value="1"/>
</dbReference>
<dbReference type="Gene3D" id="1.20.5.1030">
    <property type="entry name" value="Preprotein translocase secy subunit"/>
    <property type="match status" value="1"/>
</dbReference>
<reference evidence="11" key="1">
    <citation type="submission" date="2016-05" db="EMBL/GenBank/DDBJ databases">
        <title>Draft genome of Corynebacterium afermentans subsp. afermentans LCDC 88199T.</title>
        <authorList>
            <person name="Bernier A.-M."/>
            <person name="Bernard K."/>
        </authorList>
    </citation>
    <scope>NUCLEOTIDE SEQUENCE [LARGE SCALE GENOMIC DNA]</scope>
    <source>
        <strain evidence="11">NML02-A-017</strain>
    </source>
</reference>
<dbReference type="PANTHER" id="PTHR33910:SF1">
    <property type="entry name" value="PROTEIN TRANSLOCASE SUBUNIT SECE"/>
    <property type="match status" value="1"/>
</dbReference>
<evidence type="ECO:0000256" key="7">
    <source>
        <dbReference type="ARBA" id="ARBA00023010"/>
    </source>
</evidence>
<proteinExistence type="inferred from homology"/>
<feature type="transmembrane region" description="Helical" evidence="9">
    <location>
        <begin position="20"/>
        <end position="37"/>
    </location>
</feature>
<dbReference type="EMBL" id="LXSL01000011">
    <property type="protein sequence ID" value="OAM31309.1"/>
    <property type="molecule type" value="Genomic_DNA"/>
</dbReference>
<accession>A0A1A9S2I3</accession>
<sequence length="128" mass="14337">MRNRAQGGQKKSRSGDAVKIFLAVVLVFGSAIGFSLLANQPLYIRWLLLGGGISLAALIVFVWCDIGVNLIRYIKDSITEIKKVVWPAKNEAWRNTFFVLMFTAVMTVFLWLVDTFLVWLLLTLSGGK</sequence>
<keyword evidence="5 9" id="KW-0653">Protein transport</keyword>
<comment type="caution">
    <text evidence="9">Lacks conserved residue(s) required for the propagation of feature annotation.</text>
</comment>
<gene>
    <name evidence="9" type="primary">secE</name>
    <name evidence="10" type="ORF">A7P95_02015</name>
</gene>
<dbReference type="GO" id="GO:0008320">
    <property type="term" value="F:protein transmembrane transporter activity"/>
    <property type="evidence" value="ECO:0007669"/>
    <property type="project" value="UniProtKB-UniRule"/>
</dbReference>
<dbReference type="InterPro" id="IPR038379">
    <property type="entry name" value="SecE_sf"/>
</dbReference>
<dbReference type="InterPro" id="IPR001901">
    <property type="entry name" value="Translocase_SecE/Sec61-g"/>
</dbReference>
<evidence type="ECO:0000256" key="4">
    <source>
        <dbReference type="ARBA" id="ARBA00022692"/>
    </source>
</evidence>
<dbReference type="GO" id="GO:0006605">
    <property type="term" value="P:protein targeting"/>
    <property type="evidence" value="ECO:0007669"/>
    <property type="project" value="UniProtKB-UniRule"/>
</dbReference>
<dbReference type="STRING" id="1795827.A7P95_02015"/>
<dbReference type="InterPro" id="IPR005807">
    <property type="entry name" value="SecE_bac"/>
</dbReference>
<evidence type="ECO:0000256" key="2">
    <source>
        <dbReference type="ARBA" id="ARBA00022448"/>
    </source>
</evidence>
<dbReference type="Pfam" id="PF00584">
    <property type="entry name" value="SecE"/>
    <property type="match status" value="1"/>
</dbReference>
<keyword evidence="7 9" id="KW-0811">Translocation</keyword>
<dbReference type="GO" id="GO:0005886">
    <property type="term" value="C:plasma membrane"/>
    <property type="evidence" value="ECO:0007669"/>
    <property type="project" value="UniProtKB-UniRule"/>
</dbReference>
<evidence type="ECO:0000256" key="8">
    <source>
        <dbReference type="ARBA" id="ARBA00023136"/>
    </source>
</evidence>
<comment type="function">
    <text evidence="9">Essential subunit of the Sec protein translocation channel SecYEG. Clamps together the 2 halves of SecY. May contact the channel plug during translocation.</text>
</comment>
<dbReference type="Proteomes" id="UP000077885">
    <property type="component" value="Unassembled WGS sequence"/>
</dbReference>
<dbReference type="HAMAP" id="MF_00422">
    <property type="entry name" value="SecE"/>
    <property type="match status" value="1"/>
</dbReference>
<keyword evidence="2 9" id="KW-0813">Transport</keyword>
<comment type="similarity">
    <text evidence="9">Belongs to the SecE/SEC61-gamma family.</text>
</comment>
<evidence type="ECO:0000256" key="5">
    <source>
        <dbReference type="ARBA" id="ARBA00022927"/>
    </source>
</evidence>
<keyword evidence="4 9" id="KW-0812">Transmembrane</keyword>
<dbReference type="GO" id="GO:0065002">
    <property type="term" value="P:intracellular protein transmembrane transport"/>
    <property type="evidence" value="ECO:0007669"/>
    <property type="project" value="UniProtKB-UniRule"/>
</dbReference>
<keyword evidence="3 9" id="KW-1003">Cell membrane</keyword>
<comment type="caution">
    <text evidence="10">The sequence shown here is derived from an EMBL/GenBank/DDBJ whole genome shotgun (WGS) entry which is preliminary data.</text>
</comment>
<protein>
    <recommendedName>
        <fullName evidence="9">Protein translocase subunit SecE</fullName>
    </recommendedName>
</protein>
<dbReference type="GO" id="GO:0009306">
    <property type="term" value="P:protein secretion"/>
    <property type="evidence" value="ECO:0007669"/>
    <property type="project" value="UniProtKB-UniRule"/>
</dbReference>
<organism evidence="10 11">
    <name type="scientific">Eikenella longinqua</name>
    <dbReference type="NCBI Taxonomy" id="1795827"/>
    <lineage>
        <taxon>Bacteria</taxon>
        <taxon>Pseudomonadati</taxon>
        <taxon>Pseudomonadota</taxon>
        <taxon>Betaproteobacteria</taxon>
        <taxon>Neisseriales</taxon>
        <taxon>Neisseriaceae</taxon>
        <taxon>Eikenella</taxon>
    </lineage>
</organism>
<feature type="transmembrane region" description="Helical" evidence="9">
    <location>
        <begin position="43"/>
        <end position="64"/>
    </location>
</feature>
<name>A0A1A9S2I3_9NEIS</name>
<keyword evidence="6 9" id="KW-1133">Transmembrane helix</keyword>
<evidence type="ECO:0000313" key="10">
    <source>
        <dbReference type="EMBL" id="OAM31309.1"/>
    </source>
</evidence>
<dbReference type="GO" id="GO:0043952">
    <property type="term" value="P:protein transport by the Sec complex"/>
    <property type="evidence" value="ECO:0007669"/>
    <property type="project" value="UniProtKB-UniRule"/>
</dbReference>